<keyword evidence="3" id="KW-0808">Transferase</keyword>
<dbReference type="EMBL" id="JAPNOA010000016">
    <property type="protein sequence ID" value="MCY0964385.1"/>
    <property type="molecule type" value="Genomic_DNA"/>
</dbReference>
<evidence type="ECO:0000313" key="8">
    <source>
        <dbReference type="Proteomes" id="UP001150830"/>
    </source>
</evidence>
<dbReference type="PANTHER" id="PTHR24421">
    <property type="entry name" value="NITRATE/NITRITE SENSOR PROTEIN NARX-RELATED"/>
    <property type="match status" value="1"/>
</dbReference>
<evidence type="ECO:0000256" key="1">
    <source>
        <dbReference type="ARBA" id="ARBA00000085"/>
    </source>
</evidence>
<dbReference type="EC" id="2.7.13.3" evidence="2"/>
<feature type="transmembrane region" description="Helical" evidence="6">
    <location>
        <begin position="201"/>
        <end position="225"/>
    </location>
</feature>
<evidence type="ECO:0000256" key="6">
    <source>
        <dbReference type="SAM" id="Phobius"/>
    </source>
</evidence>
<dbReference type="GO" id="GO:0004673">
    <property type="term" value="F:protein histidine kinase activity"/>
    <property type="evidence" value="ECO:0007669"/>
    <property type="project" value="UniProtKB-EC"/>
</dbReference>
<dbReference type="RefSeq" id="WP_283172602.1">
    <property type="nucleotide sequence ID" value="NZ_JAPNOA010000016.1"/>
</dbReference>
<dbReference type="GO" id="GO:0000160">
    <property type="term" value="P:phosphorelay signal transduction system"/>
    <property type="evidence" value="ECO:0007669"/>
    <property type="project" value="UniProtKB-KW"/>
</dbReference>
<gene>
    <name evidence="7" type="ORF">OUO13_04235</name>
</gene>
<dbReference type="InterPro" id="IPR050482">
    <property type="entry name" value="Sensor_HK_TwoCompSys"/>
</dbReference>
<evidence type="ECO:0000256" key="4">
    <source>
        <dbReference type="ARBA" id="ARBA00022777"/>
    </source>
</evidence>
<keyword evidence="6" id="KW-1133">Transmembrane helix</keyword>
<feature type="transmembrane region" description="Helical" evidence="6">
    <location>
        <begin position="261"/>
        <end position="281"/>
    </location>
</feature>
<feature type="transmembrane region" description="Helical" evidence="6">
    <location>
        <begin position="293"/>
        <end position="310"/>
    </location>
</feature>
<comment type="caution">
    <text evidence="7">The sequence shown here is derived from an EMBL/GenBank/DDBJ whole genome shotgun (WGS) entry which is preliminary data.</text>
</comment>
<dbReference type="PANTHER" id="PTHR24421:SF10">
    <property type="entry name" value="NITRATE_NITRITE SENSOR PROTEIN NARQ"/>
    <property type="match status" value="1"/>
</dbReference>
<protein>
    <recommendedName>
        <fullName evidence="2">histidine kinase</fullName>
        <ecNumber evidence="2">2.7.13.3</ecNumber>
    </recommendedName>
</protein>
<dbReference type="Proteomes" id="UP001150830">
    <property type="component" value="Unassembled WGS sequence"/>
</dbReference>
<evidence type="ECO:0000256" key="5">
    <source>
        <dbReference type="ARBA" id="ARBA00023012"/>
    </source>
</evidence>
<keyword evidence="8" id="KW-1185">Reference proteome</keyword>
<dbReference type="Gene3D" id="3.30.565.10">
    <property type="entry name" value="Histidine kinase-like ATPase, C-terminal domain"/>
    <property type="match status" value="1"/>
</dbReference>
<feature type="transmembrane region" description="Helical" evidence="6">
    <location>
        <begin position="330"/>
        <end position="347"/>
    </location>
</feature>
<keyword evidence="6" id="KW-0472">Membrane</keyword>
<dbReference type="AlphaFoldDB" id="A0A9X3IRM4"/>
<keyword evidence="6" id="KW-0812">Transmembrane</keyword>
<feature type="transmembrane region" description="Helical" evidence="6">
    <location>
        <begin position="359"/>
        <end position="380"/>
    </location>
</feature>
<feature type="transmembrane region" description="Helical" evidence="6">
    <location>
        <begin position="7"/>
        <end position="29"/>
    </location>
</feature>
<evidence type="ECO:0000256" key="3">
    <source>
        <dbReference type="ARBA" id="ARBA00022679"/>
    </source>
</evidence>
<keyword evidence="4" id="KW-0418">Kinase</keyword>
<proteinExistence type="predicted"/>
<sequence length="720" mass="82216">MLFNRPSLALHATTLLAIFCCSISIWMALQLPQFDGHWLIKNGTLYLHADADPDTPPTSRPLIPVSVSNRQQQIIPERNDFLEDPDFVDRYQDYNRIIQRQDLWSAFGYAPLVIRATDTNGNPVEWQTHLRPRQLQDLPKEFWLQQVVALLALVISGWVFWLRHNDTSARLFFASSACLMPAILAASVYSTRSWSVPSDWMLWLSHINHIGTEATVAFMLMLFMTYPQRLPVWRYWPGLAVLLAAQAWIEFRQWSDNLELLLRWPVFMEIIAILLLAVWQWRASARNPLQRAALRWFLSSILISITLISWNSMVVNFLGLDAPFSQSDSIALFLILYLGIALGLRRYRLFDMDIWSYRTLLWTAGSGLILLLDYLLLAVMGLSHNLSMGLALFLTGWIYLPLRQWLWNRMVGSPWQPDNNLMPQLSAIAWQPPEQRQQAWQALLQAHFQPLHLHRANGMDADTGSAQLANDGQQLLIASHGELAPVSLEFAQRGARLFNRQDVRFANSLTQLLEQLIHDRRDYQQGIDEERRRIGRDLHDNIGARLLKLLHRLRNTPNEELARDAILDLRSTINAIDSPLQSFADTLADLRIEISGRCEAASVHLTWQVPFELPTDNLKPVVRSVLTSILRELVSNALRHATPTAIVISMPVAPSMSTPLHMEISNNGLHTSPDHWQEGYGLRNLRGRLQELGGSLSVQQPQADQVSIHLTLPATIWAKP</sequence>
<dbReference type="SUPFAM" id="SSF55874">
    <property type="entry name" value="ATPase domain of HSP90 chaperone/DNA topoisomerase II/histidine kinase"/>
    <property type="match status" value="1"/>
</dbReference>
<feature type="transmembrane region" description="Helical" evidence="6">
    <location>
        <begin position="232"/>
        <end position="249"/>
    </location>
</feature>
<name>A0A9X3IRM4_9GAMM</name>
<evidence type="ECO:0000313" key="7">
    <source>
        <dbReference type="EMBL" id="MCY0964385.1"/>
    </source>
</evidence>
<keyword evidence="5" id="KW-0902">Two-component regulatory system</keyword>
<accession>A0A9X3IRM4</accession>
<organism evidence="7 8">
    <name type="scientific">Parathalassolituus penaei</name>
    <dbReference type="NCBI Taxonomy" id="2997323"/>
    <lineage>
        <taxon>Bacteria</taxon>
        <taxon>Pseudomonadati</taxon>
        <taxon>Pseudomonadota</taxon>
        <taxon>Gammaproteobacteria</taxon>
        <taxon>Oceanospirillales</taxon>
        <taxon>Oceanospirillaceae</taxon>
        <taxon>Parathalassolituus</taxon>
    </lineage>
</organism>
<feature type="transmembrane region" description="Helical" evidence="6">
    <location>
        <begin position="169"/>
        <end position="189"/>
    </location>
</feature>
<feature type="transmembrane region" description="Helical" evidence="6">
    <location>
        <begin position="142"/>
        <end position="162"/>
    </location>
</feature>
<evidence type="ECO:0000256" key="2">
    <source>
        <dbReference type="ARBA" id="ARBA00012438"/>
    </source>
</evidence>
<comment type="catalytic activity">
    <reaction evidence="1">
        <text>ATP + protein L-histidine = ADP + protein N-phospho-L-histidine.</text>
        <dbReference type="EC" id="2.7.13.3"/>
    </reaction>
</comment>
<reference evidence="7" key="1">
    <citation type="submission" date="2022-11" db="EMBL/GenBank/DDBJ databases">
        <title>Parathalassolutuus dongxingensis gen. nov., sp. nov., a novel member of family Oceanospirillaceae isolated from a coastal shrimp pond in Guangxi, China.</title>
        <authorList>
            <person name="Chen H."/>
        </authorList>
    </citation>
    <scope>NUCLEOTIDE SEQUENCE</scope>
    <source>
        <strain evidence="7">G-43</strain>
    </source>
</reference>
<dbReference type="InterPro" id="IPR036890">
    <property type="entry name" value="HATPase_C_sf"/>
</dbReference>